<sequence length="303" mass="33792">MSAASVLRTPDERFADLPDFPFAPHYIELDGLRMHYLDEGPRDATETVLLLHGEPSWCYLYRKMIPVIVAAGYRAVAPDLIGFGRSDKLLHREDYSYRFHVAMMTRFVEALDLHRVTLFGQDWGGLIGLRVAVALEERFARIVVGNTGLPTGDHPLPEAFFRWRDYSQTTPVFHAGGIVKGACVTELAPEVIAAYDAPFPDERYLAGARAFPMLVPTTPDDPEAPANRQAWQRLQQWEKPFLTAFSDSDPVTKGGDAVFQKLVPGARHQPHTTIRGAGHFLQEDKGEELAQVIVRFIAGTPPA</sequence>
<reference evidence="3 4" key="1">
    <citation type="submission" date="2021-03" db="EMBL/GenBank/DDBJ databases">
        <title>Genomic and phenotypic characterization of Chloracidobacterium isolates provides evidence for multiple species.</title>
        <authorList>
            <person name="Saini M.K."/>
            <person name="Costas A.M.G."/>
            <person name="Tank M."/>
            <person name="Bryant D.A."/>
        </authorList>
    </citation>
    <scope>NUCLEOTIDE SEQUENCE [LARGE SCALE GENOMIC DNA]</scope>
    <source>
        <strain evidence="3 4">N</strain>
    </source>
</reference>
<feature type="domain" description="AB hydrolase-1" evidence="2">
    <location>
        <begin position="47"/>
        <end position="285"/>
    </location>
</feature>
<dbReference type="Gene3D" id="3.40.50.1820">
    <property type="entry name" value="alpha/beta hydrolase"/>
    <property type="match status" value="1"/>
</dbReference>
<dbReference type="PRINTS" id="PR00111">
    <property type="entry name" value="ABHYDROLASE"/>
</dbReference>
<dbReference type="InterPro" id="IPR051340">
    <property type="entry name" value="Haloalkane_dehalogenase"/>
</dbReference>
<dbReference type="PANTHER" id="PTHR42977:SF3">
    <property type="entry name" value="AB HYDROLASE-1 DOMAIN-CONTAINING PROTEIN"/>
    <property type="match status" value="1"/>
</dbReference>
<evidence type="ECO:0000313" key="3">
    <source>
        <dbReference type="EMBL" id="QUV94731.1"/>
    </source>
</evidence>
<keyword evidence="4" id="KW-1185">Reference proteome</keyword>
<evidence type="ECO:0000256" key="1">
    <source>
        <dbReference type="ARBA" id="ARBA00022801"/>
    </source>
</evidence>
<proteinExistence type="predicted"/>
<dbReference type="RefSeq" id="WP_211423002.1">
    <property type="nucleotide sequence ID" value="NZ_CP072642.1"/>
</dbReference>
<keyword evidence="1" id="KW-0378">Hydrolase</keyword>
<dbReference type="InterPro" id="IPR029058">
    <property type="entry name" value="AB_hydrolase_fold"/>
</dbReference>
<dbReference type="SUPFAM" id="SSF53474">
    <property type="entry name" value="alpha/beta-Hydrolases"/>
    <property type="match status" value="1"/>
</dbReference>
<organism evidence="3 4">
    <name type="scientific">Chloracidobacterium sp. N</name>
    <dbReference type="NCBI Taxonomy" id="2821540"/>
    <lineage>
        <taxon>Bacteria</taxon>
        <taxon>Pseudomonadati</taxon>
        <taxon>Acidobacteriota</taxon>
        <taxon>Terriglobia</taxon>
        <taxon>Terriglobales</taxon>
        <taxon>Acidobacteriaceae</taxon>
        <taxon>Chloracidobacterium</taxon>
        <taxon>Chloracidobacterium aggregatum</taxon>
    </lineage>
</organism>
<name>A0ABX8B5B4_9BACT</name>
<dbReference type="PANTHER" id="PTHR42977">
    <property type="entry name" value="HYDROLASE-RELATED"/>
    <property type="match status" value="1"/>
</dbReference>
<dbReference type="InterPro" id="IPR000639">
    <property type="entry name" value="Epox_hydrolase-like"/>
</dbReference>
<dbReference type="InterPro" id="IPR000073">
    <property type="entry name" value="AB_hydrolase_1"/>
</dbReference>
<protein>
    <submittedName>
        <fullName evidence="3">Haloalkane dehalogenase</fullName>
    </submittedName>
</protein>
<dbReference type="Proteomes" id="UP000677668">
    <property type="component" value="Chromosome 1"/>
</dbReference>
<dbReference type="Pfam" id="PF00561">
    <property type="entry name" value="Abhydrolase_1"/>
    <property type="match status" value="1"/>
</dbReference>
<dbReference type="PRINTS" id="PR00412">
    <property type="entry name" value="EPOXHYDRLASE"/>
</dbReference>
<evidence type="ECO:0000259" key="2">
    <source>
        <dbReference type="Pfam" id="PF00561"/>
    </source>
</evidence>
<dbReference type="NCBIfam" id="NF002043">
    <property type="entry name" value="PRK00870.1"/>
    <property type="match status" value="1"/>
</dbReference>
<dbReference type="EMBL" id="CP072642">
    <property type="protein sequence ID" value="QUV94731.1"/>
    <property type="molecule type" value="Genomic_DNA"/>
</dbReference>
<evidence type="ECO:0000313" key="4">
    <source>
        <dbReference type="Proteomes" id="UP000677668"/>
    </source>
</evidence>
<accession>A0ABX8B5B4</accession>
<gene>
    <name evidence="3" type="ORF">J8C05_04595</name>
</gene>